<dbReference type="Gene3D" id="1.10.1760.20">
    <property type="match status" value="1"/>
</dbReference>
<dbReference type="PATRIC" id="fig|270498.16.peg.2275"/>
<feature type="transmembrane region" description="Helical" evidence="2">
    <location>
        <begin position="75"/>
        <end position="95"/>
    </location>
</feature>
<dbReference type="PANTHER" id="PTHR34295:SF1">
    <property type="entry name" value="BIOTIN TRANSPORTER BIOY"/>
    <property type="match status" value="1"/>
</dbReference>
<feature type="transmembrane region" description="Helical" evidence="2">
    <location>
        <begin position="183"/>
        <end position="204"/>
    </location>
</feature>
<feature type="transmembrane region" description="Helical" evidence="2">
    <location>
        <begin position="154"/>
        <end position="171"/>
    </location>
</feature>
<keyword evidence="2" id="KW-1133">Transmembrane helix</keyword>
<name>A0A0M2NQG1_9FIRM</name>
<dbReference type="Pfam" id="PF02632">
    <property type="entry name" value="BioY"/>
    <property type="match status" value="1"/>
</dbReference>
<dbReference type="PANTHER" id="PTHR34295">
    <property type="entry name" value="BIOTIN TRANSPORTER BIOY"/>
    <property type="match status" value="1"/>
</dbReference>
<evidence type="ECO:0000313" key="4">
    <source>
        <dbReference type="Proteomes" id="UP000034076"/>
    </source>
</evidence>
<evidence type="ECO:0000256" key="1">
    <source>
        <dbReference type="ARBA" id="ARBA00010692"/>
    </source>
</evidence>
<proteinExistence type="inferred from homology"/>
<dbReference type="InterPro" id="IPR003784">
    <property type="entry name" value="BioY"/>
</dbReference>
<keyword evidence="2" id="KW-0812">Transmembrane</keyword>
<dbReference type="STRING" id="270498.CHK_0062"/>
<feature type="transmembrane region" description="Helical" evidence="2">
    <location>
        <begin position="216"/>
        <end position="242"/>
    </location>
</feature>
<feature type="transmembrane region" description="Helical" evidence="2">
    <location>
        <begin position="125"/>
        <end position="142"/>
    </location>
</feature>
<comment type="caution">
    <text evidence="3">The sequence shown here is derived from an EMBL/GenBank/DDBJ whole genome shotgun (WGS) entry which is preliminary data.</text>
</comment>
<evidence type="ECO:0000313" key="3">
    <source>
        <dbReference type="EMBL" id="KKI52445.1"/>
    </source>
</evidence>
<dbReference type="EMBL" id="LAYJ01000013">
    <property type="protein sequence ID" value="KKI52445.1"/>
    <property type="molecule type" value="Genomic_DNA"/>
</dbReference>
<protein>
    <submittedName>
        <fullName evidence="3">Substrate-specific component BioY of biotin ECF transporter</fullName>
    </submittedName>
</protein>
<organism evidence="3 4">
    <name type="scientific">Christensenella hongkongensis</name>
    <dbReference type="NCBI Taxonomy" id="270498"/>
    <lineage>
        <taxon>Bacteria</taxon>
        <taxon>Bacillati</taxon>
        <taxon>Bacillota</taxon>
        <taxon>Clostridia</taxon>
        <taxon>Christensenellales</taxon>
        <taxon>Christensenellaceae</taxon>
        <taxon>Christensenella</taxon>
    </lineage>
</organism>
<keyword evidence="2" id="KW-0472">Membrane</keyword>
<sequence>MIYYNRFLLQPAKRLRSRHLLETAIQPAFTAAQPCKAHKLIRCSQQSTGGAVDGKRAPAQMGDNRMEMATTKKTTTRDIILCALFAALIAIGAFIRIPIPYVPITFQAFFVLLAGFLLGPKYGTISMLLYLAIGLLGLPVFTEGGGFMYVLKPTFGYLIGFALTAFVAGRCTQRIKKLSVKNLFLSGMLGMVPAYIIGTLYFYLIMNFVLQTPMALWAVLWSCVIIFLPADILRCLLAAWLAKRLLPVLRKNGTL</sequence>
<dbReference type="AlphaFoldDB" id="A0A0M2NQG1"/>
<accession>A0A0M2NQG1</accession>
<reference evidence="3 4" key="1">
    <citation type="submission" date="2015-04" db="EMBL/GenBank/DDBJ databases">
        <title>Draft genome sequence of bacteremic isolate Catabacter hongkongensis type strain HKU16T.</title>
        <authorList>
            <person name="Lau S.K."/>
            <person name="Teng J.L."/>
            <person name="Huang Y."/>
            <person name="Curreem S.O."/>
            <person name="Tsui S.K."/>
            <person name="Woo P.C."/>
        </authorList>
    </citation>
    <scope>NUCLEOTIDE SEQUENCE [LARGE SCALE GENOMIC DNA]</scope>
    <source>
        <strain evidence="3 4">HKU16</strain>
    </source>
</reference>
<dbReference type="GO" id="GO:0015225">
    <property type="term" value="F:biotin transmembrane transporter activity"/>
    <property type="evidence" value="ECO:0007669"/>
    <property type="project" value="InterPro"/>
</dbReference>
<dbReference type="GO" id="GO:0005886">
    <property type="term" value="C:plasma membrane"/>
    <property type="evidence" value="ECO:0007669"/>
    <property type="project" value="InterPro"/>
</dbReference>
<dbReference type="Proteomes" id="UP000034076">
    <property type="component" value="Unassembled WGS sequence"/>
</dbReference>
<comment type="similarity">
    <text evidence="1">Belongs to the BioY family.</text>
</comment>
<feature type="transmembrane region" description="Helical" evidence="2">
    <location>
        <begin position="101"/>
        <end position="118"/>
    </location>
</feature>
<evidence type="ECO:0000256" key="2">
    <source>
        <dbReference type="SAM" id="Phobius"/>
    </source>
</evidence>
<gene>
    <name evidence="3" type="ORF">CHK_0062</name>
</gene>
<keyword evidence="4" id="KW-1185">Reference proteome</keyword>